<dbReference type="GO" id="GO:0030014">
    <property type="term" value="C:CCR4-NOT complex"/>
    <property type="evidence" value="ECO:0007669"/>
    <property type="project" value="InterPro"/>
</dbReference>
<dbReference type="PANTHER" id="PTHR10797">
    <property type="entry name" value="CCR4-NOT TRANSCRIPTION COMPLEX SUBUNIT"/>
    <property type="match status" value="1"/>
</dbReference>
<feature type="compositionally biased region" description="Polar residues" evidence="15">
    <location>
        <begin position="40"/>
        <end position="50"/>
    </location>
</feature>
<feature type="compositionally biased region" description="Gly residues" evidence="15">
    <location>
        <begin position="508"/>
        <end position="530"/>
    </location>
</feature>
<dbReference type="STRING" id="1408157.A0A1J7J3E7"/>
<comment type="similarity">
    <text evidence="4">Belongs to the CAF1 family.</text>
</comment>
<feature type="compositionally biased region" description="Polar residues" evidence="15">
    <location>
        <begin position="18"/>
        <end position="31"/>
    </location>
</feature>
<evidence type="ECO:0000256" key="10">
    <source>
        <dbReference type="ARBA" id="ARBA00022839"/>
    </source>
</evidence>
<keyword evidence="12" id="KW-0805">Transcription regulation</keyword>
<dbReference type="GO" id="GO:0004535">
    <property type="term" value="F:poly(A)-specific ribonuclease activity"/>
    <property type="evidence" value="ECO:0007669"/>
    <property type="project" value="UniProtKB-EC"/>
</dbReference>
<dbReference type="InterPro" id="IPR012337">
    <property type="entry name" value="RNaseH-like_sf"/>
</dbReference>
<evidence type="ECO:0000256" key="14">
    <source>
        <dbReference type="ARBA" id="ARBA00023242"/>
    </source>
</evidence>
<gene>
    <name evidence="16" type="ORF">CONLIGDRAFT_628801</name>
</gene>
<dbReference type="Pfam" id="PF04857">
    <property type="entry name" value="CAF1"/>
    <property type="match status" value="2"/>
</dbReference>
<dbReference type="FunFam" id="3.30.420.10:FF:000056">
    <property type="entry name" value="CCR4-NOT core complex subunit Caf1"/>
    <property type="match status" value="1"/>
</dbReference>
<keyword evidence="17" id="KW-1185">Reference proteome</keyword>
<feature type="region of interest" description="Disordered" evidence="15">
    <location>
        <begin position="208"/>
        <end position="227"/>
    </location>
</feature>
<reference evidence="16 17" key="1">
    <citation type="submission" date="2016-10" db="EMBL/GenBank/DDBJ databases">
        <title>Draft genome sequence of Coniochaeta ligniaria NRRL30616, a lignocellulolytic fungus for bioabatement of inhibitors in plant biomass hydrolysates.</title>
        <authorList>
            <consortium name="DOE Joint Genome Institute"/>
            <person name="Jimenez D.J."/>
            <person name="Hector R.E."/>
            <person name="Riley R."/>
            <person name="Sun H."/>
            <person name="Grigoriev I.V."/>
            <person name="Van Elsas J.D."/>
            <person name="Nichols N.N."/>
        </authorList>
    </citation>
    <scope>NUCLEOTIDE SEQUENCE [LARGE SCALE GENOMIC DNA]</scope>
    <source>
        <strain evidence="16 17">NRRL 30616</strain>
    </source>
</reference>
<keyword evidence="7" id="KW-0540">Nuclease</keyword>
<keyword evidence="11" id="KW-0694">RNA-binding</keyword>
<dbReference type="EC" id="3.1.13.4" evidence="5"/>
<feature type="compositionally biased region" description="Basic and acidic residues" evidence="15">
    <location>
        <begin position="217"/>
        <end position="226"/>
    </location>
</feature>
<dbReference type="OrthoDB" id="1164111at2759"/>
<evidence type="ECO:0000256" key="7">
    <source>
        <dbReference type="ARBA" id="ARBA00022722"/>
    </source>
</evidence>
<evidence type="ECO:0000256" key="12">
    <source>
        <dbReference type="ARBA" id="ARBA00023015"/>
    </source>
</evidence>
<evidence type="ECO:0000256" key="13">
    <source>
        <dbReference type="ARBA" id="ARBA00023163"/>
    </source>
</evidence>
<feature type="region of interest" description="Disordered" evidence="15">
    <location>
        <begin position="1"/>
        <end position="50"/>
    </location>
</feature>
<dbReference type="GO" id="GO:0005737">
    <property type="term" value="C:cytoplasm"/>
    <property type="evidence" value="ECO:0007669"/>
    <property type="project" value="UniProtKB-SubCell"/>
</dbReference>
<comment type="catalytic activity">
    <reaction evidence="1">
        <text>Exonucleolytic cleavage of poly(A) to 5'-AMP.</text>
        <dbReference type="EC" id="3.1.13.4"/>
    </reaction>
</comment>
<dbReference type="InterPro" id="IPR036397">
    <property type="entry name" value="RNaseH_sf"/>
</dbReference>
<dbReference type="GO" id="GO:0003723">
    <property type="term" value="F:RNA binding"/>
    <property type="evidence" value="ECO:0007669"/>
    <property type="project" value="UniProtKB-KW"/>
</dbReference>
<evidence type="ECO:0000256" key="11">
    <source>
        <dbReference type="ARBA" id="ARBA00022884"/>
    </source>
</evidence>
<organism evidence="16 17">
    <name type="scientific">Coniochaeta ligniaria NRRL 30616</name>
    <dbReference type="NCBI Taxonomy" id="1408157"/>
    <lineage>
        <taxon>Eukaryota</taxon>
        <taxon>Fungi</taxon>
        <taxon>Dikarya</taxon>
        <taxon>Ascomycota</taxon>
        <taxon>Pezizomycotina</taxon>
        <taxon>Sordariomycetes</taxon>
        <taxon>Sordariomycetidae</taxon>
        <taxon>Coniochaetales</taxon>
        <taxon>Coniochaetaceae</taxon>
        <taxon>Coniochaeta</taxon>
    </lineage>
</organism>
<keyword evidence="9" id="KW-0378">Hydrolase</keyword>
<feature type="compositionally biased region" description="Low complexity" evidence="15">
    <location>
        <begin position="496"/>
        <end position="507"/>
    </location>
</feature>
<dbReference type="InParanoid" id="A0A1J7J3E7"/>
<evidence type="ECO:0000256" key="4">
    <source>
        <dbReference type="ARBA" id="ARBA00008372"/>
    </source>
</evidence>
<keyword evidence="10" id="KW-0269">Exonuclease</keyword>
<dbReference type="GO" id="GO:0005634">
    <property type="term" value="C:nucleus"/>
    <property type="evidence" value="ECO:0007669"/>
    <property type="project" value="UniProtKB-SubCell"/>
</dbReference>
<accession>A0A1J7J3E7</accession>
<dbReference type="EMBL" id="KV875094">
    <property type="protein sequence ID" value="OIW33883.1"/>
    <property type="molecule type" value="Genomic_DNA"/>
</dbReference>
<evidence type="ECO:0000256" key="9">
    <source>
        <dbReference type="ARBA" id="ARBA00022801"/>
    </source>
</evidence>
<evidence type="ECO:0000256" key="1">
    <source>
        <dbReference type="ARBA" id="ARBA00001663"/>
    </source>
</evidence>
<evidence type="ECO:0000313" key="17">
    <source>
        <dbReference type="Proteomes" id="UP000182658"/>
    </source>
</evidence>
<dbReference type="SUPFAM" id="SSF53098">
    <property type="entry name" value="Ribonuclease H-like"/>
    <property type="match status" value="1"/>
</dbReference>
<comment type="subcellular location">
    <subcellularLocation>
        <location evidence="3">Cytoplasm</location>
    </subcellularLocation>
    <subcellularLocation>
        <location evidence="2">Nucleus</location>
    </subcellularLocation>
</comment>
<dbReference type="InterPro" id="IPR039637">
    <property type="entry name" value="CNOT7/CNOT8/Pop2"/>
</dbReference>
<keyword evidence="6" id="KW-0963">Cytoplasm</keyword>
<dbReference type="Proteomes" id="UP000182658">
    <property type="component" value="Unassembled WGS sequence"/>
</dbReference>
<evidence type="ECO:0000313" key="16">
    <source>
        <dbReference type="EMBL" id="OIW33883.1"/>
    </source>
</evidence>
<dbReference type="InterPro" id="IPR006941">
    <property type="entry name" value="RNase_CAF1"/>
</dbReference>
<feature type="region of interest" description="Disordered" evidence="15">
    <location>
        <begin position="445"/>
        <end position="530"/>
    </location>
</feature>
<name>A0A1J7J3E7_9PEZI</name>
<keyword evidence="13" id="KW-0804">Transcription</keyword>
<dbReference type="GO" id="GO:0046872">
    <property type="term" value="F:metal ion binding"/>
    <property type="evidence" value="ECO:0007669"/>
    <property type="project" value="UniProtKB-KW"/>
</dbReference>
<evidence type="ECO:0000256" key="15">
    <source>
        <dbReference type="SAM" id="MobiDB-lite"/>
    </source>
</evidence>
<evidence type="ECO:0000256" key="5">
    <source>
        <dbReference type="ARBA" id="ARBA00012161"/>
    </source>
</evidence>
<dbReference type="AlphaFoldDB" id="A0A1J7J3E7"/>
<evidence type="ECO:0000256" key="6">
    <source>
        <dbReference type="ARBA" id="ARBA00022490"/>
    </source>
</evidence>
<evidence type="ECO:0000256" key="3">
    <source>
        <dbReference type="ARBA" id="ARBA00004496"/>
    </source>
</evidence>
<proteinExistence type="inferred from homology"/>
<evidence type="ECO:0000256" key="2">
    <source>
        <dbReference type="ARBA" id="ARBA00004123"/>
    </source>
</evidence>
<evidence type="ECO:0000256" key="8">
    <source>
        <dbReference type="ARBA" id="ARBA00022723"/>
    </source>
</evidence>
<keyword evidence="8" id="KW-0479">Metal-binding</keyword>
<protein>
    <recommendedName>
        <fullName evidence="5">poly(A)-specific ribonuclease</fullName>
        <ecNumber evidence="5">3.1.13.4</ecNumber>
    </recommendedName>
</protein>
<sequence>MPPPLNRFANGPNAISPYHQQFPTHSQQHTSHGPPPMTGGNPNYMNPSAQMNAFAGNGNLLALGGGLNTPGGGGFGGLGSAGGDNTGLASHAARMGFAQAGHIQQQQQQAHPQQQQGHIMGAADHPTRNQAKGRIREVWKHNLHEEMKVLRDLVDKYPYVAMDTEFPGIVSRPMGGFRGKSDYHYQCLRTNVDMLKIIQIGLSLFNEDGQTPPAKSDSQDLADRRNGSASGPFPYAWQFNFKFSLKDDMFNETSIESLRQAGIDFAALERDGIDPHEFASLLIPSGLVCFDNVHWISFHGGYDFGYLTKLMICKALPNDEVEFDQIMKLYFPSTYDVKHLLKHAIKLHNSGMLTPADPSTIEVLQKFEAKSGLENIGETLKIKRVGSAHQAGSDSLLTGRVFFALREKIFNGEISDEHLGKVWGLGIPDFSLVGLHVGGSLATASTHVENTPPGHSARRAGEQNGSGEQNGGGTPSTPNTGSVGLVSTPGAGSRDQQQQQHNAQQQNGMGGQGGGGGHMGPMTPGGGGGVFGAFAFGGNR</sequence>
<keyword evidence="14" id="KW-0539">Nucleus</keyword>
<dbReference type="Gene3D" id="3.30.420.10">
    <property type="entry name" value="Ribonuclease H-like superfamily/Ribonuclease H"/>
    <property type="match status" value="1"/>
</dbReference>